<dbReference type="PRINTS" id="PR01415">
    <property type="entry name" value="ANKYRIN"/>
</dbReference>
<keyword evidence="2 3" id="KW-0040">ANK repeat</keyword>
<evidence type="ECO:0000256" key="1">
    <source>
        <dbReference type="ARBA" id="ARBA00022737"/>
    </source>
</evidence>
<accession>A0A9P4G8L1</accession>
<dbReference type="Pfam" id="PF12796">
    <property type="entry name" value="Ank_2"/>
    <property type="match status" value="1"/>
</dbReference>
<keyword evidence="1" id="KW-0677">Repeat</keyword>
<organism evidence="4 5">
    <name type="scientific">Cucurbitaria berberidis CBS 394.84</name>
    <dbReference type="NCBI Taxonomy" id="1168544"/>
    <lineage>
        <taxon>Eukaryota</taxon>
        <taxon>Fungi</taxon>
        <taxon>Dikarya</taxon>
        <taxon>Ascomycota</taxon>
        <taxon>Pezizomycotina</taxon>
        <taxon>Dothideomycetes</taxon>
        <taxon>Pleosporomycetidae</taxon>
        <taxon>Pleosporales</taxon>
        <taxon>Pleosporineae</taxon>
        <taxon>Cucurbitariaceae</taxon>
        <taxon>Cucurbitaria</taxon>
    </lineage>
</organism>
<dbReference type="InterPro" id="IPR036770">
    <property type="entry name" value="Ankyrin_rpt-contain_sf"/>
</dbReference>
<reference evidence="4" key="1">
    <citation type="submission" date="2020-01" db="EMBL/GenBank/DDBJ databases">
        <authorList>
            <consortium name="DOE Joint Genome Institute"/>
            <person name="Haridas S."/>
            <person name="Albert R."/>
            <person name="Binder M."/>
            <person name="Bloem J."/>
            <person name="Labutti K."/>
            <person name="Salamov A."/>
            <person name="Andreopoulos B."/>
            <person name="Baker S.E."/>
            <person name="Barry K."/>
            <person name="Bills G."/>
            <person name="Bluhm B.H."/>
            <person name="Cannon C."/>
            <person name="Castanera R."/>
            <person name="Culley D.E."/>
            <person name="Daum C."/>
            <person name="Ezra D."/>
            <person name="Gonzalez J.B."/>
            <person name="Henrissat B."/>
            <person name="Kuo A."/>
            <person name="Liang C."/>
            <person name="Lipzen A."/>
            <person name="Lutzoni F."/>
            <person name="Magnuson J."/>
            <person name="Mondo S."/>
            <person name="Nolan M."/>
            <person name="Ohm R."/>
            <person name="Pangilinan J."/>
            <person name="Park H.-J."/>
            <person name="Ramirez L."/>
            <person name="Alfaro M."/>
            <person name="Sun H."/>
            <person name="Tritt A."/>
            <person name="Yoshinaga Y."/>
            <person name="Zwiers L.-H."/>
            <person name="Turgeon B.G."/>
            <person name="Goodwin S.B."/>
            <person name="Spatafora J.W."/>
            <person name="Crous P.W."/>
            <person name="Grigoriev I.V."/>
        </authorList>
    </citation>
    <scope>NUCLEOTIDE SEQUENCE</scope>
    <source>
        <strain evidence="4">CBS 394.84</strain>
    </source>
</reference>
<name>A0A9P4G8L1_9PLEO</name>
<evidence type="ECO:0000256" key="2">
    <source>
        <dbReference type="ARBA" id="ARBA00023043"/>
    </source>
</evidence>
<keyword evidence="5" id="KW-1185">Reference proteome</keyword>
<dbReference type="RefSeq" id="XP_040783583.1">
    <property type="nucleotide sequence ID" value="XM_040937374.1"/>
</dbReference>
<dbReference type="SMART" id="SM00248">
    <property type="entry name" value="ANK"/>
    <property type="match status" value="2"/>
</dbReference>
<dbReference type="PROSITE" id="PS50297">
    <property type="entry name" value="ANK_REP_REGION"/>
    <property type="match status" value="1"/>
</dbReference>
<evidence type="ECO:0000313" key="4">
    <source>
        <dbReference type="EMBL" id="KAF1841020.1"/>
    </source>
</evidence>
<dbReference type="InterPro" id="IPR002110">
    <property type="entry name" value="Ankyrin_rpt"/>
</dbReference>
<dbReference type="SUPFAM" id="SSF48403">
    <property type="entry name" value="Ankyrin repeat"/>
    <property type="match status" value="1"/>
</dbReference>
<dbReference type="OrthoDB" id="5431422at2759"/>
<dbReference type="PROSITE" id="PS50088">
    <property type="entry name" value="ANK_REPEAT"/>
    <property type="match status" value="1"/>
</dbReference>
<protein>
    <submittedName>
        <fullName evidence="4">Ankyrin</fullName>
    </submittedName>
</protein>
<evidence type="ECO:0000256" key="3">
    <source>
        <dbReference type="PROSITE-ProRule" id="PRU00023"/>
    </source>
</evidence>
<proteinExistence type="predicted"/>
<dbReference type="AlphaFoldDB" id="A0A9P4G8L1"/>
<sequence>MLRAGLLYTWHAKTGALNVDFLLSNGASVNETATEAQWTPLHCVTCGSAPPRCEDVNPRLEIAKVLLNYGAYLQATVLDGRIALHCAAQNGYVEIVRSLIEQGADVCAATTGGEKILHSICSIGNCPQIPERISTPEMLLDRGANVDAGNETGQHHCILGLMAGSANLFTLLVQ</sequence>
<comment type="caution">
    <text evidence="4">The sequence shown here is derived from an EMBL/GenBank/DDBJ whole genome shotgun (WGS) entry which is preliminary data.</text>
</comment>
<evidence type="ECO:0000313" key="5">
    <source>
        <dbReference type="Proteomes" id="UP000800039"/>
    </source>
</evidence>
<dbReference type="Proteomes" id="UP000800039">
    <property type="component" value="Unassembled WGS sequence"/>
</dbReference>
<dbReference type="PANTHER" id="PTHR24198">
    <property type="entry name" value="ANKYRIN REPEAT AND PROTEIN KINASE DOMAIN-CONTAINING PROTEIN"/>
    <property type="match status" value="1"/>
</dbReference>
<dbReference type="PANTHER" id="PTHR24198:SF165">
    <property type="entry name" value="ANKYRIN REPEAT-CONTAINING PROTEIN-RELATED"/>
    <property type="match status" value="1"/>
</dbReference>
<dbReference type="GeneID" id="63854624"/>
<dbReference type="EMBL" id="ML976619">
    <property type="protein sequence ID" value="KAF1841020.1"/>
    <property type="molecule type" value="Genomic_DNA"/>
</dbReference>
<dbReference type="Gene3D" id="1.25.40.20">
    <property type="entry name" value="Ankyrin repeat-containing domain"/>
    <property type="match status" value="1"/>
</dbReference>
<gene>
    <name evidence="4" type="ORF">K460DRAFT_410413</name>
</gene>
<feature type="repeat" description="ANK" evidence="3">
    <location>
        <begin position="79"/>
        <end position="111"/>
    </location>
</feature>